<comment type="similarity">
    <text evidence="1 4">Belongs to the inositol phosphokinase (IPK) family.</text>
</comment>
<sequence length="442" mass="49861">MAADSGGSYEPLQLEPFIHQVGGHSSMLQLDEDTICKPLIPQELNFYKSAPDSLKEFMAEYKGVIEVTFSEARDGYLDLTTYIPPTFKKPTSKPNSRQNSLTEERKAKHRDTQKYPPLKMTCYLPRIRLCQSGNIQIESIPIEDAKKNNEECNHGKGQNGSLLNPWVLHCHQKQMKKLQKSSSISQKYMLLENRVSKYEFPCILDIKMGTRQYGDTMSLAKRQSHTAKAAASTSAILGVRISGMQVYHQKSGHYICHNKYYGRSLTVDGFQQALYSFLHDGVKLRRTVITALMEKLHKLHSAVQSLNTFRFFTSSLLIIYEGSEQFSNKKDPISDTSLTLQLADNGNVGKENKLKDPQSKSCDKSSSVSSSAALCRKHVPHSVVKTSEYSQPIVDLCMIDFAHSTHSQMPENTVSHEGPDEGYLFGLENLIAHLEMIQRQDK</sequence>
<dbReference type="SUPFAM" id="SSF56104">
    <property type="entry name" value="SAICAR synthase-like"/>
    <property type="match status" value="1"/>
</dbReference>
<keyword evidence="2 4" id="KW-0808">Transferase</keyword>
<evidence type="ECO:0000256" key="2">
    <source>
        <dbReference type="ARBA" id="ARBA00022679"/>
    </source>
</evidence>
<dbReference type="Gene3D" id="3.30.470.160">
    <property type="entry name" value="Inositol polyphosphate kinase"/>
    <property type="match status" value="1"/>
</dbReference>
<dbReference type="Pfam" id="PF03770">
    <property type="entry name" value="IPK"/>
    <property type="match status" value="1"/>
</dbReference>
<feature type="compositionally biased region" description="Polar residues" evidence="5">
    <location>
        <begin position="92"/>
        <end position="101"/>
    </location>
</feature>
<comment type="caution">
    <text evidence="6">The sequence shown here is derived from an EMBL/GenBank/DDBJ whole genome shotgun (WGS) entry which is preliminary data.</text>
</comment>
<evidence type="ECO:0000313" key="6">
    <source>
        <dbReference type="EMBL" id="GIY46722.1"/>
    </source>
</evidence>
<reference evidence="6 7" key="1">
    <citation type="submission" date="2021-06" db="EMBL/GenBank/DDBJ databases">
        <title>Caerostris darwini draft genome.</title>
        <authorList>
            <person name="Kono N."/>
            <person name="Arakawa K."/>
        </authorList>
    </citation>
    <scope>NUCLEOTIDE SEQUENCE [LARGE SCALE GENOMIC DNA]</scope>
</reference>
<dbReference type="PANTHER" id="PTHR12400">
    <property type="entry name" value="INOSITOL POLYPHOSPHATE KINASE"/>
    <property type="match status" value="1"/>
</dbReference>
<dbReference type="InterPro" id="IPR038286">
    <property type="entry name" value="IPK_sf"/>
</dbReference>
<dbReference type="AlphaFoldDB" id="A0AAV4TPP3"/>
<keyword evidence="7" id="KW-1185">Reference proteome</keyword>
<dbReference type="EMBL" id="BPLQ01009812">
    <property type="protein sequence ID" value="GIY46722.1"/>
    <property type="molecule type" value="Genomic_DNA"/>
</dbReference>
<proteinExistence type="inferred from homology"/>
<dbReference type="GO" id="GO:0005634">
    <property type="term" value="C:nucleus"/>
    <property type="evidence" value="ECO:0007669"/>
    <property type="project" value="TreeGrafter"/>
</dbReference>
<keyword evidence="3 4" id="KW-0418">Kinase</keyword>
<dbReference type="GO" id="GO:0005737">
    <property type="term" value="C:cytoplasm"/>
    <property type="evidence" value="ECO:0007669"/>
    <property type="project" value="TreeGrafter"/>
</dbReference>
<gene>
    <name evidence="6" type="primary">IP6K1</name>
    <name evidence="6" type="ORF">CDAR_250841</name>
</gene>
<feature type="compositionally biased region" description="Basic and acidic residues" evidence="5">
    <location>
        <begin position="102"/>
        <end position="112"/>
    </location>
</feature>
<dbReference type="InterPro" id="IPR005522">
    <property type="entry name" value="IPK"/>
</dbReference>
<dbReference type="PANTHER" id="PTHR12400:SF21">
    <property type="entry name" value="KINASE"/>
    <property type="match status" value="1"/>
</dbReference>
<feature type="region of interest" description="Disordered" evidence="5">
    <location>
        <begin position="87"/>
        <end position="112"/>
    </location>
</feature>
<evidence type="ECO:0000256" key="1">
    <source>
        <dbReference type="ARBA" id="ARBA00007374"/>
    </source>
</evidence>
<organism evidence="6 7">
    <name type="scientific">Caerostris darwini</name>
    <dbReference type="NCBI Taxonomy" id="1538125"/>
    <lineage>
        <taxon>Eukaryota</taxon>
        <taxon>Metazoa</taxon>
        <taxon>Ecdysozoa</taxon>
        <taxon>Arthropoda</taxon>
        <taxon>Chelicerata</taxon>
        <taxon>Arachnida</taxon>
        <taxon>Araneae</taxon>
        <taxon>Araneomorphae</taxon>
        <taxon>Entelegynae</taxon>
        <taxon>Araneoidea</taxon>
        <taxon>Araneidae</taxon>
        <taxon>Caerostris</taxon>
    </lineage>
</organism>
<name>A0AAV4TPP3_9ARAC</name>
<evidence type="ECO:0000256" key="4">
    <source>
        <dbReference type="RuleBase" id="RU363090"/>
    </source>
</evidence>
<accession>A0AAV4TPP3</accession>
<dbReference type="GO" id="GO:0000828">
    <property type="term" value="F:inositol hexakisphosphate kinase activity"/>
    <property type="evidence" value="ECO:0007669"/>
    <property type="project" value="TreeGrafter"/>
</dbReference>
<evidence type="ECO:0000256" key="3">
    <source>
        <dbReference type="ARBA" id="ARBA00022777"/>
    </source>
</evidence>
<dbReference type="EC" id="2.7.-.-" evidence="4"/>
<dbReference type="GO" id="GO:0046854">
    <property type="term" value="P:phosphatidylinositol phosphate biosynthetic process"/>
    <property type="evidence" value="ECO:0007669"/>
    <property type="project" value="TreeGrafter"/>
</dbReference>
<dbReference type="Proteomes" id="UP001054837">
    <property type="component" value="Unassembled WGS sequence"/>
</dbReference>
<protein>
    <recommendedName>
        <fullName evidence="4">Kinase</fullName>
        <ecNumber evidence="4">2.7.-.-</ecNumber>
    </recommendedName>
</protein>
<dbReference type="GO" id="GO:0032958">
    <property type="term" value="P:inositol phosphate biosynthetic process"/>
    <property type="evidence" value="ECO:0007669"/>
    <property type="project" value="InterPro"/>
</dbReference>
<evidence type="ECO:0000313" key="7">
    <source>
        <dbReference type="Proteomes" id="UP001054837"/>
    </source>
</evidence>
<evidence type="ECO:0000256" key="5">
    <source>
        <dbReference type="SAM" id="MobiDB-lite"/>
    </source>
</evidence>